<name>A0A4U5U906_COLLU</name>
<dbReference type="InterPro" id="IPR052252">
    <property type="entry name" value="CEMIP/CEMIP2"/>
</dbReference>
<dbReference type="PANTHER" id="PTHR15535:SF15">
    <property type="entry name" value="CELL MIGRATION-INDUCING AND HYALURONAN-BINDING PROTEIN"/>
    <property type="match status" value="1"/>
</dbReference>
<organism evidence="2 3">
    <name type="scientific">Collichthys lucidus</name>
    <name type="common">Big head croaker</name>
    <name type="synonym">Sciaena lucida</name>
    <dbReference type="NCBI Taxonomy" id="240159"/>
    <lineage>
        <taxon>Eukaryota</taxon>
        <taxon>Metazoa</taxon>
        <taxon>Chordata</taxon>
        <taxon>Craniata</taxon>
        <taxon>Vertebrata</taxon>
        <taxon>Euteleostomi</taxon>
        <taxon>Actinopterygii</taxon>
        <taxon>Neopterygii</taxon>
        <taxon>Teleostei</taxon>
        <taxon>Neoteleostei</taxon>
        <taxon>Acanthomorphata</taxon>
        <taxon>Eupercaria</taxon>
        <taxon>Sciaenidae</taxon>
        <taxon>Collichthys</taxon>
    </lineage>
</organism>
<reference evidence="2 3" key="1">
    <citation type="submission" date="2019-01" db="EMBL/GenBank/DDBJ databases">
        <title>Genome Assembly of Collichthys lucidus.</title>
        <authorList>
            <person name="Cai M."/>
            <person name="Xiao S."/>
        </authorList>
    </citation>
    <scope>NUCLEOTIDE SEQUENCE [LARGE SCALE GENOMIC DNA]</scope>
    <source>
        <strain evidence="2">JT15FE1705JMU</strain>
        <tissue evidence="2">Muscle</tissue>
    </source>
</reference>
<protein>
    <submittedName>
        <fullName evidence="2">Cell migration-inducing and hyaluronan-binding protein</fullName>
    </submittedName>
</protein>
<gene>
    <name evidence="2" type="ORF">D9C73_004416</name>
</gene>
<dbReference type="AlphaFoldDB" id="A0A4U5U906"/>
<dbReference type="EMBL" id="CM014081">
    <property type="protein sequence ID" value="TKS70348.1"/>
    <property type="molecule type" value="Genomic_DNA"/>
</dbReference>
<evidence type="ECO:0000313" key="2">
    <source>
        <dbReference type="EMBL" id="TKS70348.1"/>
    </source>
</evidence>
<feature type="chain" id="PRO_5020406673" evidence="1">
    <location>
        <begin position="19"/>
        <end position="70"/>
    </location>
</feature>
<feature type="signal peptide" evidence="1">
    <location>
        <begin position="1"/>
        <end position="18"/>
    </location>
</feature>
<keyword evidence="1" id="KW-0732">Signal</keyword>
<evidence type="ECO:0000313" key="3">
    <source>
        <dbReference type="Proteomes" id="UP000298787"/>
    </source>
</evidence>
<proteinExistence type="predicted"/>
<dbReference type="STRING" id="240159.A0A4U5U906"/>
<keyword evidence="3" id="KW-1185">Reference proteome</keyword>
<accession>A0A4U5U906</accession>
<evidence type="ECO:0000256" key="1">
    <source>
        <dbReference type="SAM" id="SignalP"/>
    </source>
</evidence>
<dbReference type="PANTHER" id="PTHR15535">
    <property type="entry name" value="TRANSMEMBRANE PROTEIN 2-RELATED"/>
    <property type="match status" value="1"/>
</dbReference>
<dbReference type="Proteomes" id="UP000298787">
    <property type="component" value="Chromosome 4"/>
</dbReference>
<sequence length="70" mass="7663">MKTWSVFLAALLLPSIQAACPDKEPGLQPWMPGHSEDHRVTIGYGRKVLLTTSATVHSIEILNGGTPEFF</sequence>